<feature type="compositionally biased region" description="Polar residues" evidence="2">
    <location>
        <begin position="125"/>
        <end position="138"/>
    </location>
</feature>
<evidence type="ECO:0000259" key="3">
    <source>
        <dbReference type="Pfam" id="PF03330"/>
    </source>
</evidence>
<proteinExistence type="predicted"/>
<dbReference type="Pfam" id="PF03330">
    <property type="entry name" value="DPBB_1"/>
    <property type="match status" value="1"/>
</dbReference>
<evidence type="ECO:0000313" key="4">
    <source>
        <dbReference type="EMBL" id="KAJ7081151.1"/>
    </source>
</evidence>
<dbReference type="InterPro" id="IPR051477">
    <property type="entry name" value="Expansin_CellWall"/>
</dbReference>
<keyword evidence="1" id="KW-0732">Signal</keyword>
<protein>
    <recommendedName>
        <fullName evidence="3">RlpA-like protein double-psi beta-barrel domain-containing protein</fullName>
    </recommendedName>
</protein>
<evidence type="ECO:0000313" key="5">
    <source>
        <dbReference type="Proteomes" id="UP001222325"/>
    </source>
</evidence>
<dbReference type="InterPro" id="IPR036908">
    <property type="entry name" value="RlpA-like_sf"/>
</dbReference>
<feature type="region of interest" description="Disordered" evidence="2">
    <location>
        <begin position="94"/>
        <end position="138"/>
    </location>
</feature>
<keyword evidence="5" id="KW-1185">Reference proteome</keyword>
<dbReference type="AlphaFoldDB" id="A0AAD6TVU5"/>
<dbReference type="PANTHER" id="PTHR31836:SF27">
    <property type="entry name" value="RLPA-LIKE PROTEIN DOUBLE-PSI BETA-BARREL DOMAIN-CONTAINING PROTEIN"/>
    <property type="match status" value="1"/>
</dbReference>
<dbReference type="PANTHER" id="PTHR31836">
    <property type="match status" value="1"/>
</dbReference>
<dbReference type="EMBL" id="JARJCN010000051">
    <property type="protein sequence ID" value="KAJ7081151.1"/>
    <property type="molecule type" value="Genomic_DNA"/>
</dbReference>
<organism evidence="4 5">
    <name type="scientific">Mycena belliarum</name>
    <dbReference type="NCBI Taxonomy" id="1033014"/>
    <lineage>
        <taxon>Eukaryota</taxon>
        <taxon>Fungi</taxon>
        <taxon>Dikarya</taxon>
        <taxon>Basidiomycota</taxon>
        <taxon>Agaricomycotina</taxon>
        <taxon>Agaricomycetes</taxon>
        <taxon>Agaricomycetidae</taxon>
        <taxon>Agaricales</taxon>
        <taxon>Marasmiineae</taxon>
        <taxon>Mycenaceae</taxon>
        <taxon>Mycena</taxon>
    </lineage>
</organism>
<evidence type="ECO:0000256" key="2">
    <source>
        <dbReference type="SAM" id="MobiDB-lite"/>
    </source>
</evidence>
<dbReference type="Gene3D" id="2.40.40.10">
    <property type="entry name" value="RlpA-like domain"/>
    <property type="match status" value="1"/>
</dbReference>
<reference evidence="4" key="1">
    <citation type="submission" date="2023-03" db="EMBL/GenBank/DDBJ databases">
        <title>Massive genome expansion in bonnet fungi (Mycena s.s.) driven by repeated elements and novel gene families across ecological guilds.</title>
        <authorList>
            <consortium name="Lawrence Berkeley National Laboratory"/>
            <person name="Harder C.B."/>
            <person name="Miyauchi S."/>
            <person name="Viragh M."/>
            <person name="Kuo A."/>
            <person name="Thoen E."/>
            <person name="Andreopoulos B."/>
            <person name="Lu D."/>
            <person name="Skrede I."/>
            <person name="Drula E."/>
            <person name="Henrissat B."/>
            <person name="Morin E."/>
            <person name="Kohler A."/>
            <person name="Barry K."/>
            <person name="LaButti K."/>
            <person name="Morin E."/>
            <person name="Salamov A."/>
            <person name="Lipzen A."/>
            <person name="Mereny Z."/>
            <person name="Hegedus B."/>
            <person name="Baldrian P."/>
            <person name="Stursova M."/>
            <person name="Weitz H."/>
            <person name="Taylor A."/>
            <person name="Grigoriev I.V."/>
            <person name="Nagy L.G."/>
            <person name="Martin F."/>
            <person name="Kauserud H."/>
        </authorList>
    </citation>
    <scope>NUCLEOTIDE SEQUENCE</scope>
    <source>
        <strain evidence="4">CBHHK173m</strain>
    </source>
</reference>
<dbReference type="InterPro" id="IPR009009">
    <property type="entry name" value="RlpA-like_DPBB"/>
</dbReference>
<accession>A0AAD6TVU5</accession>
<name>A0AAD6TVU5_9AGAR</name>
<evidence type="ECO:0000256" key="1">
    <source>
        <dbReference type="ARBA" id="ARBA00022729"/>
    </source>
</evidence>
<sequence length="319" mass="33500">MFFSGSVRLGYKYLAFPFRTFIPFHHLPMFFHLPTAALLLSLALLADASSHRHSRHVTHAHRKRTTPATSRDMLLRRTCKSDASSNGTCTTALATLASPSPSPPTSGGGAVAAGGFKATKPTDWPSATQAGPTPTSTVASDADKYLEELSKAIDNSGNAAFTAVHTGEMTYYAQGLGACGDVYDDNSFTAAVSHIMFDAWPGASAEQNRNPICGPYVPGRTELNSAGAFEPVSSVKSSGPGYAQIGGDGVLNCVGTAAVPCHVPLTATVTHAGKSIQVKIVDRCTGCQENDIDLTPAAFKALADKGLGRTSVTWNFDSW</sequence>
<comment type="caution">
    <text evidence="4">The sequence shown here is derived from an EMBL/GenBank/DDBJ whole genome shotgun (WGS) entry which is preliminary data.</text>
</comment>
<feature type="domain" description="RlpA-like protein double-psi beta-barrel" evidence="3">
    <location>
        <begin position="253"/>
        <end position="313"/>
    </location>
</feature>
<dbReference type="Proteomes" id="UP001222325">
    <property type="component" value="Unassembled WGS sequence"/>
</dbReference>
<dbReference type="CDD" id="cd22191">
    <property type="entry name" value="DPBB_RlpA_EXP_N-like"/>
    <property type="match status" value="1"/>
</dbReference>
<dbReference type="SUPFAM" id="SSF50685">
    <property type="entry name" value="Barwin-like endoglucanases"/>
    <property type="match status" value="1"/>
</dbReference>
<gene>
    <name evidence="4" type="ORF">B0H15DRAFT_1024929</name>
</gene>